<accession>A0A6B8M618</accession>
<dbReference type="InterPro" id="IPR017871">
    <property type="entry name" value="ABC_transporter-like_CS"/>
</dbReference>
<dbReference type="PANTHER" id="PTHR43394">
    <property type="entry name" value="ATP-DEPENDENT PERMEASE MDL1, MITOCHONDRIAL"/>
    <property type="match status" value="1"/>
</dbReference>
<organism evidence="14 15">
    <name type="scientific">Methylocystis parvus</name>
    <dbReference type="NCBI Taxonomy" id="134"/>
    <lineage>
        <taxon>Bacteria</taxon>
        <taxon>Pseudomonadati</taxon>
        <taxon>Pseudomonadota</taxon>
        <taxon>Alphaproteobacteria</taxon>
        <taxon>Hyphomicrobiales</taxon>
        <taxon>Methylocystaceae</taxon>
        <taxon>Methylocystis</taxon>
    </lineage>
</organism>
<dbReference type="CDD" id="cd18544">
    <property type="entry name" value="ABC_6TM_TmrA_like"/>
    <property type="match status" value="1"/>
</dbReference>
<dbReference type="GO" id="GO:0016887">
    <property type="term" value="F:ATP hydrolysis activity"/>
    <property type="evidence" value="ECO:0007669"/>
    <property type="project" value="InterPro"/>
</dbReference>
<comment type="similarity">
    <text evidence="2">Belongs to the ABC transporter superfamily.</text>
</comment>
<proteinExistence type="inferred from homology"/>
<feature type="domain" description="ABC transmembrane type-1" evidence="13">
    <location>
        <begin position="46"/>
        <end position="347"/>
    </location>
</feature>
<evidence type="ECO:0000259" key="12">
    <source>
        <dbReference type="PROSITE" id="PS50893"/>
    </source>
</evidence>
<dbReference type="InterPro" id="IPR039421">
    <property type="entry name" value="Type_1_exporter"/>
</dbReference>
<evidence type="ECO:0000256" key="9">
    <source>
        <dbReference type="ARBA" id="ARBA00022989"/>
    </source>
</evidence>
<dbReference type="GO" id="GO:0005524">
    <property type="term" value="F:ATP binding"/>
    <property type="evidence" value="ECO:0007669"/>
    <property type="project" value="UniProtKB-KW"/>
</dbReference>
<dbReference type="Gene3D" id="3.40.50.300">
    <property type="entry name" value="P-loop containing nucleotide triphosphate hydrolases"/>
    <property type="match status" value="1"/>
</dbReference>
<dbReference type="FunFam" id="3.40.50.300:FF:000221">
    <property type="entry name" value="Multidrug ABC transporter ATP-binding protein"/>
    <property type="match status" value="1"/>
</dbReference>
<evidence type="ECO:0000256" key="4">
    <source>
        <dbReference type="ARBA" id="ARBA00022475"/>
    </source>
</evidence>
<keyword evidence="3" id="KW-0813">Transport</keyword>
<dbReference type="InterPro" id="IPR027417">
    <property type="entry name" value="P-loop_NTPase"/>
</dbReference>
<dbReference type="Pfam" id="PF00664">
    <property type="entry name" value="ABC_membrane"/>
    <property type="match status" value="1"/>
</dbReference>
<evidence type="ECO:0000256" key="10">
    <source>
        <dbReference type="ARBA" id="ARBA00023136"/>
    </source>
</evidence>
<keyword evidence="6 11" id="KW-0812">Transmembrane</keyword>
<evidence type="ECO:0000259" key="13">
    <source>
        <dbReference type="PROSITE" id="PS50929"/>
    </source>
</evidence>
<dbReference type="SUPFAM" id="SSF52540">
    <property type="entry name" value="P-loop containing nucleoside triphosphate hydrolases"/>
    <property type="match status" value="1"/>
</dbReference>
<feature type="transmembrane region" description="Helical" evidence="11">
    <location>
        <begin position="102"/>
        <end position="123"/>
    </location>
</feature>
<dbReference type="PROSITE" id="PS50893">
    <property type="entry name" value="ABC_TRANSPORTER_2"/>
    <property type="match status" value="1"/>
</dbReference>
<dbReference type="SUPFAM" id="SSF90123">
    <property type="entry name" value="ABC transporter transmembrane region"/>
    <property type="match status" value="1"/>
</dbReference>
<dbReference type="KEGG" id="mpar:F7D14_08935"/>
<comment type="subcellular location">
    <subcellularLocation>
        <location evidence="1">Cell membrane</location>
        <topology evidence="1">Multi-pass membrane protein</topology>
    </subcellularLocation>
</comment>
<dbReference type="GO" id="GO:0005886">
    <property type="term" value="C:plasma membrane"/>
    <property type="evidence" value="ECO:0007669"/>
    <property type="project" value="UniProtKB-SubCell"/>
</dbReference>
<reference evidence="14 15" key="1">
    <citation type="submission" date="2019-09" db="EMBL/GenBank/DDBJ databases">
        <title>Isolation and complete genome sequencing of Methylocystis species.</title>
        <authorList>
            <person name="Rumah B.L."/>
            <person name="Stead C.E."/>
            <person name="Stevens B.C."/>
            <person name="Minton N.P."/>
            <person name="Grosse-Honebrink A."/>
            <person name="Zhang Y."/>
        </authorList>
    </citation>
    <scope>NUCLEOTIDE SEQUENCE [LARGE SCALE GENOMIC DNA]</scope>
    <source>
        <strain evidence="14 15">BRCS2</strain>
    </source>
</reference>
<gene>
    <name evidence="14" type="ORF">F7D14_08935</name>
</gene>
<evidence type="ECO:0000256" key="3">
    <source>
        <dbReference type="ARBA" id="ARBA00022448"/>
    </source>
</evidence>
<dbReference type="Gene3D" id="1.20.1560.10">
    <property type="entry name" value="ABC transporter type 1, transmembrane domain"/>
    <property type="match status" value="1"/>
</dbReference>
<keyword evidence="10 11" id="KW-0472">Membrane</keyword>
<dbReference type="RefSeq" id="WP_016920412.1">
    <property type="nucleotide sequence ID" value="NZ_CP044331.1"/>
</dbReference>
<keyword evidence="4" id="KW-1003">Cell membrane</keyword>
<sequence>MKPAVDALADAASFLHVGSRARNTCQWSIARLWPWLRPFGPTLLQATFCATIGASAAILAPVVVGRVVIDHILLSQRVSPAPDFGQQAWTDWLAAQTGAAPLFAACALAALWIILSVICGTISQRLFSQASYMSVGQLRIALFARVERLPPSFFDRMPIGHVLTRVMGDVESLSDLLAGLSSLAGSLAPFVIATTVMLGVDARMTVELTPFILLAALANLAFRRLTGRLYHDIRDMLSQLNAYLHENISGIEIVQSSGREEINLSRFVALADESNRFEGRAVRIETSYYPFIDSLSYLAIGAILWIGGAHIANGATTLGSVVLFIQFSDMLFRPIVALAEQANNLFRARAACERIFQLLDHEEALRCPDVFLPLPNFVRGKIEFKNLCFRYPDGVEALSQINFTVNPGESVAIVGPTGSGKTTLARLVCRFYDMPDGSLFIDDVDIMQISPADIRRRVGIVFQDFHIFAGTIYENIALGDERITLEKAMVAAEAASALPFVQALPNGFATILGDRGHDLSQGQRQLLALARVIARDPEVLILDEATANIDMKTEEIVQDALAKMKVNRTTIIIAHRLRTIREADRIVVLDRGRIVETGSHDHLIAQGGLYKTLYDLQK</sequence>
<name>A0A6B8M618_9HYPH</name>
<protein>
    <submittedName>
        <fullName evidence="14">ABC transporter ATP-binding protein</fullName>
    </submittedName>
</protein>
<dbReference type="Pfam" id="PF00005">
    <property type="entry name" value="ABC_tran"/>
    <property type="match status" value="1"/>
</dbReference>
<keyword evidence="7" id="KW-0547">Nucleotide-binding</keyword>
<dbReference type="PROSITE" id="PS00211">
    <property type="entry name" value="ABC_TRANSPORTER_1"/>
    <property type="match status" value="1"/>
</dbReference>
<dbReference type="Proteomes" id="UP000422569">
    <property type="component" value="Chromosome"/>
</dbReference>
<evidence type="ECO:0000256" key="6">
    <source>
        <dbReference type="ARBA" id="ARBA00022692"/>
    </source>
</evidence>
<keyword evidence="9 11" id="KW-1133">Transmembrane helix</keyword>
<feature type="domain" description="ABC transporter" evidence="12">
    <location>
        <begin position="382"/>
        <end position="616"/>
    </location>
</feature>
<feature type="transmembrane region" description="Helical" evidence="11">
    <location>
        <begin position="297"/>
        <end position="325"/>
    </location>
</feature>
<evidence type="ECO:0000256" key="1">
    <source>
        <dbReference type="ARBA" id="ARBA00004651"/>
    </source>
</evidence>
<dbReference type="GO" id="GO:0015421">
    <property type="term" value="F:ABC-type oligopeptide transporter activity"/>
    <property type="evidence" value="ECO:0007669"/>
    <property type="project" value="TreeGrafter"/>
</dbReference>
<evidence type="ECO:0000256" key="8">
    <source>
        <dbReference type="ARBA" id="ARBA00022840"/>
    </source>
</evidence>
<evidence type="ECO:0000256" key="5">
    <source>
        <dbReference type="ARBA" id="ARBA00022597"/>
    </source>
</evidence>
<evidence type="ECO:0000256" key="11">
    <source>
        <dbReference type="SAM" id="Phobius"/>
    </source>
</evidence>
<dbReference type="PROSITE" id="PS50929">
    <property type="entry name" value="ABC_TM1F"/>
    <property type="match status" value="1"/>
</dbReference>
<evidence type="ECO:0000256" key="2">
    <source>
        <dbReference type="ARBA" id="ARBA00005417"/>
    </source>
</evidence>
<evidence type="ECO:0000313" key="15">
    <source>
        <dbReference type="Proteomes" id="UP000422569"/>
    </source>
</evidence>
<dbReference type="InterPro" id="IPR003439">
    <property type="entry name" value="ABC_transporter-like_ATP-bd"/>
</dbReference>
<dbReference type="EMBL" id="CP044331">
    <property type="protein sequence ID" value="QGM97572.1"/>
    <property type="molecule type" value="Genomic_DNA"/>
</dbReference>
<dbReference type="PANTHER" id="PTHR43394:SF1">
    <property type="entry name" value="ATP-BINDING CASSETTE SUB-FAMILY B MEMBER 10, MITOCHONDRIAL"/>
    <property type="match status" value="1"/>
</dbReference>
<feature type="transmembrane region" description="Helical" evidence="11">
    <location>
        <begin position="43"/>
        <end position="69"/>
    </location>
</feature>
<dbReference type="SMART" id="SM00382">
    <property type="entry name" value="AAA"/>
    <property type="match status" value="1"/>
</dbReference>
<keyword evidence="8 14" id="KW-0067">ATP-binding</keyword>
<dbReference type="InterPro" id="IPR003593">
    <property type="entry name" value="AAA+_ATPase"/>
</dbReference>
<dbReference type="InterPro" id="IPR036640">
    <property type="entry name" value="ABC1_TM_sf"/>
</dbReference>
<dbReference type="AlphaFoldDB" id="A0A6B8M618"/>
<keyword evidence="15" id="KW-1185">Reference proteome</keyword>
<evidence type="ECO:0000256" key="7">
    <source>
        <dbReference type="ARBA" id="ARBA00022741"/>
    </source>
</evidence>
<dbReference type="InterPro" id="IPR011527">
    <property type="entry name" value="ABC1_TM_dom"/>
</dbReference>
<evidence type="ECO:0000313" key="14">
    <source>
        <dbReference type="EMBL" id="QGM97572.1"/>
    </source>
</evidence>
<feature type="transmembrane region" description="Helical" evidence="11">
    <location>
        <begin position="205"/>
        <end position="222"/>
    </location>
</feature>
<keyword evidence="5" id="KW-0762">Sugar transport</keyword>
<feature type="transmembrane region" description="Helical" evidence="11">
    <location>
        <begin position="176"/>
        <end position="198"/>
    </location>
</feature>